<evidence type="ECO:0000313" key="1">
    <source>
        <dbReference type="EMBL" id="SVC78314.1"/>
    </source>
</evidence>
<sequence length="177" mass="18502">MKTGVIITTLLVLLLGATSAFAQTGVSSVRSLACTINPGYTMADVVETARSFAWSEEVSPGFVAFRSMVAVTRPANSTFEFDFIADFVYPSYADMVDKRGTFLRRQAESDGRRTLDGVATCSDNVLMRSARTAAQLSGGPGSSEPLTAMVTTSCELNGATVADAVAAATGFGENLGS</sequence>
<reference evidence="1" key="1">
    <citation type="submission" date="2018-05" db="EMBL/GenBank/DDBJ databases">
        <authorList>
            <person name="Lanie J.A."/>
            <person name="Ng W.-L."/>
            <person name="Kazmierczak K.M."/>
            <person name="Andrzejewski T.M."/>
            <person name="Davidsen T.M."/>
            <person name="Wayne K.J."/>
            <person name="Tettelin H."/>
            <person name="Glass J.I."/>
            <person name="Rusch D."/>
            <person name="Podicherti R."/>
            <person name="Tsui H.-C.T."/>
            <person name="Winkler M.E."/>
        </authorList>
    </citation>
    <scope>NUCLEOTIDE SEQUENCE</scope>
</reference>
<gene>
    <name evidence="1" type="ORF">METZ01_LOCUS331168</name>
</gene>
<dbReference type="AlphaFoldDB" id="A0A382PY98"/>
<name>A0A382PY98_9ZZZZ</name>
<accession>A0A382PY98</accession>
<protein>
    <submittedName>
        <fullName evidence="1">Uncharacterized protein</fullName>
    </submittedName>
</protein>
<feature type="non-terminal residue" evidence="1">
    <location>
        <position position="177"/>
    </location>
</feature>
<proteinExistence type="predicted"/>
<dbReference type="EMBL" id="UINC01110659">
    <property type="protein sequence ID" value="SVC78314.1"/>
    <property type="molecule type" value="Genomic_DNA"/>
</dbReference>
<organism evidence="1">
    <name type="scientific">marine metagenome</name>
    <dbReference type="NCBI Taxonomy" id="408172"/>
    <lineage>
        <taxon>unclassified sequences</taxon>
        <taxon>metagenomes</taxon>
        <taxon>ecological metagenomes</taxon>
    </lineage>
</organism>